<dbReference type="Proteomes" id="UP000500882">
    <property type="component" value="Chromosome"/>
</dbReference>
<dbReference type="AlphaFoldDB" id="A0A679HST6"/>
<evidence type="ECO:0000256" key="4">
    <source>
        <dbReference type="PIRSR" id="PIRSR606118-50"/>
    </source>
</evidence>
<dbReference type="EMBL" id="AP022660">
    <property type="protein sequence ID" value="BCA51718.1"/>
    <property type="molecule type" value="Genomic_DNA"/>
</dbReference>
<dbReference type="InterPro" id="IPR006118">
    <property type="entry name" value="Recombinase_CS"/>
</dbReference>
<keyword evidence="3" id="KW-0233">DNA recombination</keyword>
<name>A0A679HST6_BACT4</name>
<dbReference type="PANTHER" id="PTHR30461:SF2">
    <property type="entry name" value="SERINE RECOMBINASE PINE-RELATED"/>
    <property type="match status" value="1"/>
</dbReference>
<dbReference type="PANTHER" id="PTHR30461">
    <property type="entry name" value="DNA-INVERTASE FROM LAMBDOID PROPHAGE"/>
    <property type="match status" value="1"/>
</dbReference>
<evidence type="ECO:0000259" key="6">
    <source>
        <dbReference type="PROSITE" id="PS51736"/>
    </source>
</evidence>
<dbReference type="InterPro" id="IPR006119">
    <property type="entry name" value="Resolv_N"/>
</dbReference>
<keyword evidence="1" id="KW-0229">DNA integration</keyword>
<accession>A0A679HST6</accession>
<organism evidence="7 8">
    <name type="scientific">Bacteroides thetaiotaomicron</name>
    <dbReference type="NCBI Taxonomy" id="818"/>
    <lineage>
        <taxon>Bacteria</taxon>
        <taxon>Pseudomonadati</taxon>
        <taxon>Bacteroidota</taxon>
        <taxon>Bacteroidia</taxon>
        <taxon>Bacteroidales</taxon>
        <taxon>Bacteroidaceae</taxon>
        <taxon>Bacteroides</taxon>
    </lineage>
</organism>
<gene>
    <name evidence="7" type="ORF">BatF92_36600</name>
</gene>
<feature type="active site" description="O-(5'-phospho-DNA)-serine intermediate" evidence="4 5">
    <location>
        <position position="12"/>
    </location>
</feature>
<evidence type="ECO:0000256" key="1">
    <source>
        <dbReference type="ARBA" id="ARBA00022908"/>
    </source>
</evidence>
<evidence type="ECO:0000256" key="5">
    <source>
        <dbReference type="PROSITE-ProRule" id="PRU10137"/>
    </source>
</evidence>
<keyword evidence="2" id="KW-0238">DNA-binding</keyword>
<dbReference type="CDD" id="cd00338">
    <property type="entry name" value="Ser_Recombinase"/>
    <property type="match status" value="1"/>
</dbReference>
<dbReference type="GO" id="GO:0003677">
    <property type="term" value="F:DNA binding"/>
    <property type="evidence" value="ECO:0007669"/>
    <property type="project" value="UniProtKB-KW"/>
</dbReference>
<protein>
    <recommendedName>
        <fullName evidence="6">Resolvase/invertase-type recombinase catalytic domain-containing protein</fullName>
    </recommendedName>
</protein>
<dbReference type="PROSITE" id="PS51736">
    <property type="entry name" value="RECOMBINASES_3"/>
    <property type="match status" value="1"/>
</dbReference>
<dbReference type="InterPro" id="IPR050639">
    <property type="entry name" value="SSR_resolvase"/>
</dbReference>
<evidence type="ECO:0000256" key="3">
    <source>
        <dbReference type="ARBA" id="ARBA00023172"/>
    </source>
</evidence>
<feature type="domain" description="Resolvase/invertase-type recombinase catalytic" evidence="6">
    <location>
        <begin position="4"/>
        <end position="141"/>
    </location>
</feature>
<reference evidence="7 8" key="1">
    <citation type="submission" date="2020-02" db="EMBL/GenBank/DDBJ databases">
        <title>Whole-genome sequencing and comparative analysis of the genomes of Bacteroides thetaiotaomicron and Escherichia coli isolated from a healthy resident in Vietnam.</title>
        <authorList>
            <person name="Mohsin M."/>
            <person name="Tanaka K."/>
            <person name="Kawahara R."/>
            <person name="Kondo S."/>
            <person name="Noguchi H."/>
            <person name="Motooka D."/>
            <person name="Nakamura S."/>
            <person name="Khong D.T."/>
            <person name="Nguyen T.N."/>
            <person name="Tran H.T."/>
            <person name="Yamamoto Y."/>
        </authorList>
    </citation>
    <scope>NUCLEOTIDE SEQUENCE [LARGE SCALE GENOMIC DNA]</scope>
    <source>
        <strain evidence="7 8">F9-2</strain>
    </source>
</reference>
<dbReference type="GO" id="GO:0000150">
    <property type="term" value="F:DNA strand exchange activity"/>
    <property type="evidence" value="ECO:0007669"/>
    <property type="project" value="InterPro"/>
</dbReference>
<dbReference type="GO" id="GO:0015074">
    <property type="term" value="P:DNA integration"/>
    <property type="evidence" value="ECO:0007669"/>
    <property type="project" value="UniProtKB-KW"/>
</dbReference>
<sequence length="141" mass="15943">MNNQYVAYLRVSTQKQGYSGLGLEAQREIIQKYLRDKTPVAEFVEIESGRKKDRPKLKEALSLCRKIEATLIVAKLDRLARNVSFLSNLLENDVEIVFCDFPQANKMVLHILSAISQYEATDSSENKIRPAGKENKGIQVG</sequence>
<dbReference type="SUPFAM" id="SSF53041">
    <property type="entry name" value="Resolvase-like"/>
    <property type="match status" value="1"/>
</dbReference>
<evidence type="ECO:0000256" key="2">
    <source>
        <dbReference type="ARBA" id="ARBA00023125"/>
    </source>
</evidence>
<dbReference type="InterPro" id="IPR036162">
    <property type="entry name" value="Resolvase-like_N_sf"/>
</dbReference>
<dbReference type="SMART" id="SM00857">
    <property type="entry name" value="Resolvase"/>
    <property type="match status" value="1"/>
</dbReference>
<evidence type="ECO:0000313" key="7">
    <source>
        <dbReference type="EMBL" id="BCA51718.1"/>
    </source>
</evidence>
<proteinExistence type="predicted"/>
<dbReference type="Gene3D" id="3.40.50.1390">
    <property type="entry name" value="Resolvase, N-terminal catalytic domain"/>
    <property type="match status" value="1"/>
</dbReference>
<dbReference type="Pfam" id="PF00239">
    <property type="entry name" value="Resolvase"/>
    <property type="match status" value="1"/>
</dbReference>
<evidence type="ECO:0000313" key="8">
    <source>
        <dbReference type="Proteomes" id="UP000500882"/>
    </source>
</evidence>
<dbReference type="PROSITE" id="PS00397">
    <property type="entry name" value="RECOMBINASES_1"/>
    <property type="match status" value="1"/>
</dbReference>